<dbReference type="EMBL" id="BKAG01000032">
    <property type="protein sequence ID" value="GEP44578.1"/>
    <property type="molecule type" value="Genomic_DNA"/>
</dbReference>
<evidence type="ECO:0000313" key="4">
    <source>
        <dbReference type="Proteomes" id="UP000321577"/>
    </source>
</evidence>
<dbReference type="Proteomes" id="UP000321577">
    <property type="component" value="Unassembled WGS sequence"/>
</dbReference>
<dbReference type="OrthoDB" id="198299at2"/>
<evidence type="ECO:0000256" key="1">
    <source>
        <dbReference type="SAM" id="MobiDB-lite"/>
    </source>
</evidence>
<dbReference type="AlphaFoldDB" id="A0A512MCX4"/>
<proteinExistence type="predicted"/>
<feature type="signal peptide" evidence="2">
    <location>
        <begin position="1"/>
        <end position="21"/>
    </location>
</feature>
<sequence length="123" mass="13115">MTKSIALLPLLALALASCSSGENDGRKYYTNNSSPIAGKMGVTYRRVKADNPPPASETPAQPRTAESDGLLGVLTGGHSDEPAGLLDRNEKPDEPGAQYWMHARQSPDPIAGKMGVRVTRLKK</sequence>
<organism evidence="3 4">
    <name type="scientific">Brevifollis gellanilyticus</name>
    <dbReference type="NCBI Taxonomy" id="748831"/>
    <lineage>
        <taxon>Bacteria</taxon>
        <taxon>Pseudomonadati</taxon>
        <taxon>Verrucomicrobiota</taxon>
        <taxon>Verrucomicrobiia</taxon>
        <taxon>Verrucomicrobiales</taxon>
        <taxon>Verrucomicrobiaceae</taxon>
    </lineage>
</organism>
<feature type="region of interest" description="Disordered" evidence="1">
    <location>
        <begin position="47"/>
        <end position="123"/>
    </location>
</feature>
<comment type="caution">
    <text evidence="3">The sequence shown here is derived from an EMBL/GenBank/DDBJ whole genome shotgun (WGS) entry which is preliminary data.</text>
</comment>
<evidence type="ECO:0000313" key="3">
    <source>
        <dbReference type="EMBL" id="GEP44578.1"/>
    </source>
</evidence>
<dbReference type="RefSeq" id="WP_146852659.1">
    <property type="nucleotide sequence ID" value="NZ_BKAG01000032.1"/>
</dbReference>
<gene>
    <name evidence="3" type="ORF">BGE01nite_38690</name>
</gene>
<accession>A0A512MCX4</accession>
<evidence type="ECO:0008006" key="5">
    <source>
        <dbReference type="Google" id="ProtNLM"/>
    </source>
</evidence>
<feature type="chain" id="PRO_5021845263" description="Lipoprotein" evidence="2">
    <location>
        <begin position="22"/>
        <end position="123"/>
    </location>
</feature>
<reference evidence="3 4" key="1">
    <citation type="submission" date="2019-07" db="EMBL/GenBank/DDBJ databases">
        <title>Whole genome shotgun sequence of Brevifollis gellanilyticus NBRC 108608.</title>
        <authorList>
            <person name="Hosoyama A."/>
            <person name="Uohara A."/>
            <person name="Ohji S."/>
            <person name="Ichikawa N."/>
        </authorList>
    </citation>
    <scope>NUCLEOTIDE SEQUENCE [LARGE SCALE GENOMIC DNA]</scope>
    <source>
        <strain evidence="3 4">NBRC 108608</strain>
    </source>
</reference>
<name>A0A512MCX4_9BACT</name>
<keyword evidence="2" id="KW-0732">Signal</keyword>
<evidence type="ECO:0000256" key="2">
    <source>
        <dbReference type="SAM" id="SignalP"/>
    </source>
</evidence>
<protein>
    <recommendedName>
        <fullName evidence="5">Lipoprotein</fullName>
    </recommendedName>
</protein>
<keyword evidence="4" id="KW-1185">Reference proteome</keyword>
<dbReference type="PROSITE" id="PS51257">
    <property type="entry name" value="PROKAR_LIPOPROTEIN"/>
    <property type="match status" value="1"/>
</dbReference>